<evidence type="ECO:0000256" key="2">
    <source>
        <dbReference type="ARBA" id="ARBA00022692"/>
    </source>
</evidence>
<dbReference type="PANTHER" id="PTHR33048">
    <property type="entry name" value="PTH11-LIKE INTEGRAL MEMBRANE PROTEIN (AFU_ORTHOLOGUE AFUA_5G11245)"/>
    <property type="match status" value="1"/>
</dbReference>
<organism evidence="8 9">
    <name type="scientific">Colletotrichum navitas</name>
    <dbReference type="NCBI Taxonomy" id="681940"/>
    <lineage>
        <taxon>Eukaryota</taxon>
        <taxon>Fungi</taxon>
        <taxon>Dikarya</taxon>
        <taxon>Ascomycota</taxon>
        <taxon>Pezizomycotina</taxon>
        <taxon>Sordariomycetes</taxon>
        <taxon>Hypocreomycetidae</taxon>
        <taxon>Glomerellales</taxon>
        <taxon>Glomerellaceae</taxon>
        <taxon>Colletotrichum</taxon>
        <taxon>Colletotrichum graminicola species complex</taxon>
    </lineage>
</organism>
<keyword evidence="2 6" id="KW-0812">Transmembrane</keyword>
<feature type="transmembrane region" description="Helical" evidence="6">
    <location>
        <begin position="132"/>
        <end position="155"/>
    </location>
</feature>
<proteinExistence type="inferred from homology"/>
<keyword evidence="9" id="KW-1185">Reference proteome</keyword>
<dbReference type="InterPro" id="IPR049326">
    <property type="entry name" value="Rhodopsin_dom_fungi"/>
</dbReference>
<keyword evidence="4 6" id="KW-0472">Membrane</keyword>
<evidence type="ECO:0000313" key="8">
    <source>
        <dbReference type="EMBL" id="KAK1561300.1"/>
    </source>
</evidence>
<sequence>MLKRDPSYEREIRLWVILGVVVVLVRFAVRNKTYGFSLKGDDYAMMVTCILWVSSFVVLDIIYQCGTNLDLEPAQIQALSDDEIVRVIRGSKFQQVAWYLYPTMLWSMKCGVLLFYKRLTLDLWRDFRIFKYLVWFTALSYVSVIGTVTFSCLPYQNNWGVRPLSNDRCLHKTQNLLVTTFFNVITDVAILSLPIPTLGKMRVSVYKKILIMVLVCSGIYFIAAAIMRVVVTLNGERSTIVVNLWGTRELGVGLVATNAPSLRPLVSRKFWQRNNGSPPRNQE</sequence>
<evidence type="ECO:0000313" key="9">
    <source>
        <dbReference type="Proteomes" id="UP001230504"/>
    </source>
</evidence>
<feature type="domain" description="Rhodopsin" evidence="7">
    <location>
        <begin position="26"/>
        <end position="268"/>
    </location>
</feature>
<feature type="transmembrane region" description="Helical" evidence="6">
    <location>
        <begin position="44"/>
        <end position="63"/>
    </location>
</feature>
<evidence type="ECO:0000256" key="6">
    <source>
        <dbReference type="SAM" id="Phobius"/>
    </source>
</evidence>
<feature type="transmembrane region" description="Helical" evidence="6">
    <location>
        <begin position="176"/>
        <end position="197"/>
    </location>
</feature>
<name>A0AAD8PHX4_9PEZI</name>
<dbReference type="PANTHER" id="PTHR33048:SF152">
    <property type="entry name" value="INTEGRAL MEMBRANE PROTEIN"/>
    <property type="match status" value="1"/>
</dbReference>
<dbReference type="GeneID" id="85440504"/>
<dbReference type="EMBL" id="JAHLJV010000382">
    <property type="protein sequence ID" value="KAK1561300.1"/>
    <property type="molecule type" value="Genomic_DNA"/>
</dbReference>
<protein>
    <recommendedName>
        <fullName evidence="7">Rhodopsin domain-containing protein</fullName>
    </recommendedName>
</protein>
<comment type="caution">
    <text evidence="8">The sequence shown here is derived from an EMBL/GenBank/DDBJ whole genome shotgun (WGS) entry which is preliminary data.</text>
</comment>
<dbReference type="GO" id="GO:0016020">
    <property type="term" value="C:membrane"/>
    <property type="evidence" value="ECO:0007669"/>
    <property type="project" value="UniProtKB-SubCell"/>
</dbReference>
<feature type="transmembrane region" description="Helical" evidence="6">
    <location>
        <begin position="12"/>
        <end position="29"/>
    </location>
</feature>
<keyword evidence="3 6" id="KW-1133">Transmembrane helix</keyword>
<dbReference type="RefSeq" id="XP_060406617.1">
    <property type="nucleotide sequence ID" value="XM_060556264.1"/>
</dbReference>
<reference evidence="8" key="1">
    <citation type="submission" date="2021-06" db="EMBL/GenBank/DDBJ databases">
        <title>Comparative genomics, transcriptomics and evolutionary studies reveal genomic signatures of adaptation to plant cell wall in hemibiotrophic fungi.</title>
        <authorList>
            <consortium name="DOE Joint Genome Institute"/>
            <person name="Baroncelli R."/>
            <person name="Diaz J.F."/>
            <person name="Benocci T."/>
            <person name="Peng M."/>
            <person name="Battaglia E."/>
            <person name="Haridas S."/>
            <person name="Andreopoulos W."/>
            <person name="Labutti K."/>
            <person name="Pangilinan J."/>
            <person name="Floch G.L."/>
            <person name="Makela M.R."/>
            <person name="Henrissat B."/>
            <person name="Grigoriev I.V."/>
            <person name="Crouch J.A."/>
            <person name="De Vries R.P."/>
            <person name="Sukno S.A."/>
            <person name="Thon M.R."/>
        </authorList>
    </citation>
    <scope>NUCLEOTIDE SEQUENCE</scope>
    <source>
        <strain evidence="8">CBS 125086</strain>
    </source>
</reference>
<comment type="similarity">
    <text evidence="5">Belongs to the SAT4 family.</text>
</comment>
<gene>
    <name evidence="8" type="ORF">LY79DRAFT_531647</name>
</gene>
<evidence type="ECO:0000256" key="4">
    <source>
        <dbReference type="ARBA" id="ARBA00023136"/>
    </source>
</evidence>
<feature type="transmembrane region" description="Helical" evidence="6">
    <location>
        <begin position="96"/>
        <end position="116"/>
    </location>
</feature>
<evidence type="ECO:0000256" key="1">
    <source>
        <dbReference type="ARBA" id="ARBA00004141"/>
    </source>
</evidence>
<accession>A0AAD8PHX4</accession>
<evidence type="ECO:0000256" key="5">
    <source>
        <dbReference type="ARBA" id="ARBA00038359"/>
    </source>
</evidence>
<comment type="subcellular location">
    <subcellularLocation>
        <location evidence="1">Membrane</location>
        <topology evidence="1">Multi-pass membrane protein</topology>
    </subcellularLocation>
</comment>
<dbReference type="Proteomes" id="UP001230504">
    <property type="component" value="Unassembled WGS sequence"/>
</dbReference>
<dbReference type="AlphaFoldDB" id="A0AAD8PHX4"/>
<evidence type="ECO:0000256" key="3">
    <source>
        <dbReference type="ARBA" id="ARBA00022989"/>
    </source>
</evidence>
<feature type="non-terminal residue" evidence="8">
    <location>
        <position position="1"/>
    </location>
</feature>
<evidence type="ECO:0000259" key="7">
    <source>
        <dbReference type="Pfam" id="PF20684"/>
    </source>
</evidence>
<dbReference type="Pfam" id="PF20684">
    <property type="entry name" value="Fung_rhodopsin"/>
    <property type="match status" value="1"/>
</dbReference>
<dbReference type="InterPro" id="IPR052337">
    <property type="entry name" value="SAT4-like"/>
</dbReference>
<feature type="transmembrane region" description="Helical" evidence="6">
    <location>
        <begin position="209"/>
        <end position="231"/>
    </location>
</feature>